<evidence type="ECO:0000313" key="3">
    <source>
        <dbReference type="EMBL" id="SLN36607.1"/>
    </source>
</evidence>
<name>A0A1Y5SC54_9PROT</name>
<dbReference type="EMBL" id="FWFR01000001">
    <property type="protein sequence ID" value="SLN36607.1"/>
    <property type="molecule type" value="Genomic_DNA"/>
</dbReference>
<evidence type="ECO:0000256" key="1">
    <source>
        <dbReference type="SAM" id="MobiDB-lite"/>
    </source>
</evidence>
<organism evidence="3 4">
    <name type="scientific">Oceanibacterium hippocampi</name>
    <dbReference type="NCBI Taxonomy" id="745714"/>
    <lineage>
        <taxon>Bacteria</taxon>
        <taxon>Pseudomonadati</taxon>
        <taxon>Pseudomonadota</taxon>
        <taxon>Alphaproteobacteria</taxon>
        <taxon>Sneathiellales</taxon>
        <taxon>Sneathiellaceae</taxon>
        <taxon>Oceanibacterium</taxon>
    </lineage>
</organism>
<dbReference type="RefSeq" id="WP_085882691.1">
    <property type="nucleotide sequence ID" value="NZ_FWFR01000001.1"/>
</dbReference>
<keyword evidence="4" id="KW-1185">Reference proteome</keyword>
<protein>
    <submittedName>
        <fullName evidence="3">Pilus biogenesis CpaD protein (Pilus_cpaD)</fullName>
    </submittedName>
</protein>
<evidence type="ECO:0000256" key="2">
    <source>
        <dbReference type="SAM" id="SignalP"/>
    </source>
</evidence>
<evidence type="ECO:0000313" key="4">
    <source>
        <dbReference type="Proteomes" id="UP000193200"/>
    </source>
</evidence>
<keyword evidence="2" id="KW-0732">Signal</keyword>
<dbReference type="Proteomes" id="UP000193200">
    <property type="component" value="Unassembled WGS sequence"/>
</dbReference>
<reference evidence="3 4" key="1">
    <citation type="submission" date="2017-03" db="EMBL/GenBank/DDBJ databases">
        <authorList>
            <person name="Afonso C.L."/>
            <person name="Miller P.J."/>
            <person name="Scott M.A."/>
            <person name="Spackman E."/>
            <person name="Goraichik I."/>
            <person name="Dimitrov K.M."/>
            <person name="Suarez D.L."/>
            <person name="Swayne D.E."/>
        </authorList>
    </citation>
    <scope>NUCLEOTIDE SEQUENCE [LARGE SCALE GENOMIC DNA]</scope>
    <source>
        <strain evidence="3 4">CECT 7691</strain>
    </source>
</reference>
<sequence length="245" mass="25335">MTVNGMLSNGIGAPLRAATIALALFALAGCETEAERKAPPVSAEKPIEVLEIEAVHQVAFAAGTNAIGPEESARLDDFLARMRVRFGDRVDVEAPPAGAPADLAHQRFAALMAALEDRGARPVARRTVQQSAAGLRLFYSRHVATTIDCPGWSGDSETNFKNQITPRVGCTTAANLAAMVDDPRDLVQGRPGNATEAERLARAVRIYRAGGSNHRVVSSGSSSGSGGSSDSGSSSGGSSSSSSSE</sequence>
<dbReference type="InterPro" id="IPR019027">
    <property type="entry name" value="Pilus_biogenesis_CpaD-related"/>
</dbReference>
<feature type="signal peptide" evidence="2">
    <location>
        <begin position="1"/>
        <end position="28"/>
    </location>
</feature>
<feature type="region of interest" description="Disordered" evidence="1">
    <location>
        <begin position="211"/>
        <end position="245"/>
    </location>
</feature>
<accession>A0A1Y5SC54</accession>
<gene>
    <name evidence="3" type="ORF">OCH7691_01479</name>
</gene>
<dbReference type="Pfam" id="PF09476">
    <property type="entry name" value="Pilus_CpaD"/>
    <property type="match status" value="1"/>
</dbReference>
<dbReference type="AlphaFoldDB" id="A0A1Y5SC54"/>
<feature type="compositionally biased region" description="Low complexity" evidence="1">
    <location>
        <begin position="230"/>
        <end position="245"/>
    </location>
</feature>
<proteinExistence type="predicted"/>
<feature type="chain" id="PRO_5011001271" evidence="2">
    <location>
        <begin position="29"/>
        <end position="245"/>
    </location>
</feature>
<dbReference type="OrthoDB" id="9802674at2"/>
<dbReference type="InParanoid" id="A0A1Y5SC54"/>